<proteinExistence type="predicted"/>
<gene>
    <name evidence="2" type="ORF">NPIL_443221</name>
</gene>
<evidence type="ECO:0000256" key="1">
    <source>
        <dbReference type="SAM" id="Coils"/>
    </source>
</evidence>
<feature type="coiled-coil region" evidence="1">
    <location>
        <begin position="15"/>
        <end position="42"/>
    </location>
</feature>
<dbReference type="EMBL" id="BMAW01039313">
    <property type="protein sequence ID" value="GFU55359.1"/>
    <property type="molecule type" value="Genomic_DNA"/>
</dbReference>
<dbReference type="AlphaFoldDB" id="A0A8X6URF4"/>
<protein>
    <submittedName>
        <fullName evidence="2">Uncharacterized protein</fullName>
    </submittedName>
</protein>
<comment type="caution">
    <text evidence="2">The sequence shown here is derived from an EMBL/GenBank/DDBJ whole genome shotgun (WGS) entry which is preliminary data.</text>
</comment>
<dbReference type="Proteomes" id="UP000887013">
    <property type="component" value="Unassembled WGS sequence"/>
</dbReference>
<keyword evidence="1" id="KW-0175">Coiled coil</keyword>
<organism evidence="2 3">
    <name type="scientific">Nephila pilipes</name>
    <name type="common">Giant wood spider</name>
    <name type="synonym">Nephila maculata</name>
    <dbReference type="NCBI Taxonomy" id="299642"/>
    <lineage>
        <taxon>Eukaryota</taxon>
        <taxon>Metazoa</taxon>
        <taxon>Ecdysozoa</taxon>
        <taxon>Arthropoda</taxon>
        <taxon>Chelicerata</taxon>
        <taxon>Arachnida</taxon>
        <taxon>Araneae</taxon>
        <taxon>Araneomorphae</taxon>
        <taxon>Entelegynae</taxon>
        <taxon>Araneoidea</taxon>
        <taxon>Nephilidae</taxon>
        <taxon>Nephila</taxon>
    </lineage>
</organism>
<evidence type="ECO:0000313" key="3">
    <source>
        <dbReference type="Proteomes" id="UP000887013"/>
    </source>
</evidence>
<reference evidence="2" key="1">
    <citation type="submission" date="2020-08" db="EMBL/GenBank/DDBJ databases">
        <title>Multicomponent nature underlies the extraordinary mechanical properties of spider dragline silk.</title>
        <authorList>
            <person name="Kono N."/>
            <person name="Nakamura H."/>
            <person name="Mori M."/>
            <person name="Yoshida Y."/>
            <person name="Ohtoshi R."/>
            <person name="Malay A.D."/>
            <person name="Moran D.A.P."/>
            <person name="Tomita M."/>
            <person name="Numata K."/>
            <person name="Arakawa K."/>
        </authorList>
    </citation>
    <scope>NUCLEOTIDE SEQUENCE</scope>
</reference>
<sequence>MRIESCQEVIKSEIKVGQEEIKNILQTKVEEIEEKIQKAKVNCRLQNFKKCLELLKIRPVKDNRLKDSEKHLEFLETCAAALISGTETVISHTISKLSIYQVKTSWAVSKTKFEIISQVNGYDSPTKSTQLVAVRGQSAEVLKDIEALH</sequence>
<name>A0A8X6URF4_NEPPI</name>
<keyword evidence="3" id="KW-1185">Reference proteome</keyword>
<evidence type="ECO:0000313" key="2">
    <source>
        <dbReference type="EMBL" id="GFU55359.1"/>
    </source>
</evidence>
<accession>A0A8X6URF4</accession>